<dbReference type="Proteomes" id="UP000002601">
    <property type="component" value="Chromosome"/>
</dbReference>
<evidence type="ECO:0000256" key="1">
    <source>
        <dbReference type="SAM" id="Phobius"/>
    </source>
</evidence>
<keyword evidence="1" id="KW-0812">Transmembrane</keyword>
<feature type="transmembrane region" description="Helical" evidence="1">
    <location>
        <begin position="231"/>
        <end position="254"/>
    </location>
</feature>
<dbReference type="EMBL" id="CP001649">
    <property type="protein sequence ID" value="ACS79385.1"/>
    <property type="molecule type" value="Genomic_DNA"/>
</dbReference>
<evidence type="ECO:0000313" key="4">
    <source>
        <dbReference type="Proteomes" id="UP000002601"/>
    </source>
</evidence>
<feature type="domain" description="Acyltransferase 3" evidence="2">
    <location>
        <begin position="5"/>
        <end position="324"/>
    </location>
</feature>
<dbReference type="GO" id="GO:0016020">
    <property type="term" value="C:membrane"/>
    <property type="evidence" value="ECO:0007669"/>
    <property type="project" value="TreeGrafter"/>
</dbReference>
<dbReference type="InterPro" id="IPR002656">
    <property type="entry name" value="Acyl_transf_3_dom"/>
</dbReference>
<feature type="transmembrane region" description="Helical" evidence="1">
    <location>
        <begin position="172"/>
        <end position="190"/>
    </location>
</feature>
<accession>C6C1Y9</accession>
<feature type="transmembrane region" description="Helical" evidence="1">
    <location>
        <begin position="27"/>
        <end position="46"/>
    </location>
</feature>
<dbReference type="HOGENOM" id="CLU_066185_0_0_7"/>
<proteinExistence type="predicted"/>
<dbReference type="InterPro" id="IPR050879">
    <property type="entry name" value="Acyltransferase_3"/>
</dbReference>
<dbReference type="Pfam" id="PF01757">
    <property type="entry name" value="Acyl_transf_3"/>
    <property type="match status" value="1"/>
</dbReference>
<keyword evidence="3" id="KW-0012">Acyltransferase</keyword>
<dbReference type="GO" id="GO:0000271">
    <property type="term" value="P:polysaccharide biosynthetic process"/>
    <property type="evidence" value="ECO:0007669"/>
    <property type="project" value="TreeGrafter"/>
</dbReference>
<feature type="transmembrane region" description="Helical" evidence="1">
    <location>
        <begin position="308"/>
        <end position="332"/>
    </location>
</feature>
<dbReference type="eggNOG" id="COG1835">
    <property type="taxonomic scope" value="Bacteria"/>
</dbReference>
<feature type="transmembrane region" description="Helical" evidence="1">
    <location>
        <begin position="197"/>
        <end position="219"/>
    </location>
</feature>
<feature type="transmembrane region" description="Helical" evidence="1">
    <location>
        <begin position="144"/>
        <end position="166"/>
    </location>
</feature>
<dbReference type="PANTHER" id="PTHR23028">
    <property type="entry name" value="ACETYLTRANSFERASE"/>
    <property type="match status" value="1"/>
</dbReference>
<protein>
    <submittedName>
        <fullName evidence="3">Acyltransferase 3</fullName>
    </submittedName>
</protein>
<dbReference type="KEGG" id="dsa:Desal_1323"/>
<name>C6C1Y9_MARSD</name>
<reference evidence="3 4" key="1">
    <citation type="submission" date="2009-06" db="EMBL/GenBank/DDBJ databases">
        <title>Complete sequence of Desulfovibrio salexigens DSM 2638.</title>
        <authorList>
            <consortium name="US DOE Joint Genome Institute"/>
            <person name="Lucas S."/>
            <person name="Copeland A."/>
            <person name="Lapidus A."/>
            <person name="Glavina del Rio T."/>
            <person name="Tice H."/>
            <person name="Bruce D."/>
            <person name="Goodwin L."/>
            <person name="Pitluck S."/>
            <person name="Munk A.C."/>
            <person name="Brettin T."/>
            <person name="Detter J.C."/>
            <person name="Han C."/>
            <person name="Tapia R."/>
            <person name="Larimer F."/>
            <person name="Land M."/>
            <person name="Hauser L."/>
            <person name="Kyrpides N."/>
            <person name="Anderson I."/>
            <person name="Wall J.D."/>
            <person name="Arkin A.P."/>
            <person name="Dehal P."/>
            <person name="Chivian D."/>
            <person name="Giles B."/>
            <person name="Hazen T.C."/>
        </authorList>
    </citation>
    <scope>NUCLEOTIDE SEQUENCE [LARGE SCALE GENOMIC DNA]</scope>
    <source>
        <strain evidence="4">ATCC 14822 / DSM 2638 / NCIMB 8403 / VKM B-1763</strain>
    </source>
</reference>
<keyword evidence="1" id="KW-1133">Transmembrane helix</keyword>
<evidence type="ECO:0000259" key="2">
    <source>
        <dbReference type="Pfam" id="PF01757"/>
    </source>
</evidence>
<organism evidence="3 4">
    <name type="scientific">Maridesulfovibrio salexigens (strain ATCC 14822 / DSM 2638 / NCIMB 8403 / VKM B-1763)</name>
    <name type="common">Desulfovibrio salexigens</name>
    <dbReference type="NCBI Taxonomy" id="526222"/>
    <lineage>
        <taxon>Bacteria</taxon>
        <taxon>Pseudomonadati</taxon>
        <taxon>Thermodesulfobacteriota</taxon>
        <taxon>Desulfovibrionia</taxon>
        <taxon>Desulfovibrionales</taxon>
        <taxon>Desulfovibrionaceae</taxon>
        <taxon>Maridesulfovibrio</taxon>
    </lineage>
</organism>
<sequence>MGIIRLLLAIAVCNSHFELTSLPMVDGHEAVLTFFAVSGFYMAMILEERKESPGCFYKSRILSLYPMFLFAVGVSAAILFFLDAHPLISRAQVVEILSNPSGFFIVLWTSVCVVGQELLFSLGGGEGGSLHFISGDMPSIYNHVFLVQAWSLSLEIVFYSLAPFLVRLNSKILLGLSFVSLLFRVFIVLTPLSDQSFFLRFFPADFWLFGFGIISYRFYRGLSKKVSIVDYLAFISLIALVMIAGGVSNTYVPFFLPMGAIVLQPFIFRAFQSLVLDCVVGKVTYPFYLLHYAVIGLFEEYADDPLGWHIFAVSMAAALVAFLIFSPGIGVLRSKVRRRASGNPILGTA</sequence>
<keyword evidence="3" id="KW-0808">Transferase</keyword>
<feature type="transmembrane region" description="Helical" evidence="1">
    <location>
        <begin position="102"/>
        <end position="123"/>
    </location>
</feature>
<dbReference type="STRING" id="526222.Desal_1323"/>
<evidence type="ECO:0000313" key="3">
    <source>
        <dbReference type="EMBL" id="ACS79385.1"/>
    </source>
</evidence>
<keyword evidence="1" id="KW-0472">Membrane</keyword>
<feature type="transmembrane region" description="Helical" evidence="1">
    <location>
        <begin position="62"/>
        <end position="82"/>
    </location>
</feature>
<keyword evidence="4" id="KW-1185">Reference proteome</keyword>
<dbReference type="GO" id="GO:0016747">
    <property type="term" value="F:acyltransferase activity, transferring groups other than amino-acyl groups"/>
    <property type="evidence" value="ECO:0007669"/>
    <property type="project" value="InterPro"/>
</dbReference>
<gene>
    <name evidence="3" type="ordered locus">Desal_1323</name>
</gene>
<dbReference type="PANTHER" id="PTHR23028:SF53">
    <property type="entry name" value="ACYL_TRANSF_3 DOMAIN-CONTAINING PROTEIN"/>
    <property type="match status" value="1"/>
</dbReference>
<dbReference type="AlphaFoldDB" id="C6C1Y9"/>